<dbReference type="AlphaFoldDB" id="X1NYU0"/>
<sequence>MLCRNTGEIAVREWRLSGVDVAWSLADLGGKAREVVEDLDIRAIESLVAGVCPVCGEALT</sequence>
<reference evidence="1" key="1">
    <citation type="journal article" date="2014" name="Front. Microbiol.">
        <title>High frequency of phylogenetically diverse reductive dehalogenase-homologous genes in deep subseafloor sedimentary metagenomes.</title>
        <authorList>
            <person name="Kawai M."/>
            <person name="Futagami T."/>
            <person name="Toyoda A."/>
            <person name="Takaki Y."/>
            <person name="Nishi S."/>
            <person name="Hori S."/>
            <person name="Arai W."/>
            <person name="Tsubouchi T."/>
            <person name="Morono Y."/>
            <person name="Uchiyama I."/>
            <person name="Ito T."/>
            <person name="Fujiyama A."/>
            <person name="Inagaki F."/>
            <person name="Takami H."/>
        </authorList>
    </citation>
    <scope>NUCLEOTIDE SEQUENCE</scope>
    <source>
        <strain evidence="1">Expedition CK06-06</strain>
    </source>
</reference>
<evidence type="ECO:0000313" key="1">
    <source>
        <dbReference type="EMBL" id="GAI49217.1"/>
    </source>
</evidence>
<name>X1NYU0_9ZZZZ</name>
<organism evidence="1">
    <name type="scientific">marine sediment metagenome</name>
    <dbReference type="NCBI Taxonomy" id="412755"/>
    <lineage>
        <taxon>unclassified sequences</taxon>
        <taxon>metagenomes</taxon>
        <taxon>ecological metagenomes</taxon>
    </lineage>
</organism>
<comment type="caution">
    <text evidence="1">The sequence shown here is derived from an EMBL/GenBank/DDBJ whole genome shotgun (WGS) entry which is preliminary data.</text>
</comment>
<accession>X1NYU0</accession>
<protein>
    <submittedName>
        <fullName evidence="1">Uncharacterized protein</fullName>
    </submittedName>
</protein>
<dbReference type="EMBL" id="BARV01033336">
    <property type="protein sequence ID" value="GAI49217.1"/>
    <property type="molecule type" value="Genomic_DNA"/>
</dbReference>
<gene>
    <name evidence="1" type="ORF">S06H3_52412</name>
</gene>
<feature type="non-terminal residue" evidence="1">
    <location>
        <position position="60"/>
    </location>
</feature>
<proteinExistence type="predicted"/>